<dbReference type="EMBL" id="JAATJM010000001">
    <property type="protein sequence ID" value="NJC40694.1"/>
    <property type="molecule type" value="Genomic_DNA"/>
</dbReference>
<dbReference type="Proteomes" id="UP000587415">
    <property type="component" value="Unassembled WGS sequence"/>
</dbReference>
<gene>
    <name evidence="2" type="ORF">GGQ87_000952</name>
</gene>
<feature type="signal peptide" evidence="1">
    <location>
        <begin position="1"/>
        <end position="28"/>
    </location>
</feature>
<evidence type="ECO:0000256" key="1">
    <source>
        <dbReference type="SAM" id="SignalP"/>
    </source>
</evidence>
<protein>
    <recommendedName>
        <fullName evidence="4">Tat pathway signal protein</fullName>
    </recommendedName>
</protein>
<evidence type="ECO:0000313" key="2">
    <source>
        <dbReference type="EMBL" id="NJC40694.1"/>
    </source>
</evidence>
<reference evidence="2 3" key="1">
    <citation type="submission" date="2020-03" db="EMBL/GenBank/DDBJ databases">
        <title>Genomic Encyclopedia of Type Strains, Phase IV (KMG-IV): sequencing the most valuable type-strain genomes for metagenomic binning, comparative biology and taxonomic classification.</title>
        <authorList>
            <person name="Goeker M."/>
        </authorList>
    </citation>
    <scope>NUCLEOTIDE SEQUENCE [LARGE SCALE GENOMIC DNA]</scope>
    <source>
        <strain evidence="2 3">DSM 4736</strain>
    </source>
</reference>
<organism evidence="2 3">
    <name type="scientific">Brevundimonas alba</name>
    <dbReference type="NCBI Taxonomy" id="74314"/>
    <lineage>
        <taxon>Bacteria</taxon>
        <taxon>Pseudomonadati</taxon>
        <taxon>Pseudomonadota</taxon>
        <taxon>Alphaproteobacteria</taxon>
        <taxon>Caulobacterales</taxon>
        <taxon>Caulobacteraceae</taxon>
        <taxon>Brevundimonas</taxon>
    </lineage>
</organism>
<keyword evidence="1" id="KW-0732">Signal</keyword>
<comment type="caution">
    <text evidence="2">The sequence shown here is derived from an EMBL/GenBank/DDBJ whole genome shotgun (WGS) entry which is preliminary data.</text>
</comment>
<dbReference type="RefSeq" id="WP_168045553.1">
    <property type="nucleotide sequence ID" value="NZ_JAATJM010000001.1"/>
</dbReference>
<feature type="chain" id="PRO_5031502852" description="Tat pathway signal protein" evidence="1">
    <location>
        <begin position="29"/>
        <end position="124"/>
    </location>
</feature>
<evidence type="ECO:0000313" key="3">
    <source>
        <dbReference type="Proteomes" id="UP000587415"/>
    </source>
</evidence>
<proteinExistence type="predicted"/>
<dbReference type="AlphaFoldDB" id="A0A7X5YJB0"/>
<accession>A0A7X5YJB0</accession>
<evidence type="ECO:0008006" key="4">
    <source>
        <dbReference type="Google" id="ProtNLM"/>
    </source>
</evidence>
<sequence length="124" mass="12873">MLARRLFTAALIAASLGATLGATGLASAAAPEGQSRDGQNRRVRVHNQTGVVLQKLQAADVRTGEFSGDLLGGSPVATGSSTPVTIDDGQGGCLYDLRAELAGGQTLVRENINVCRIADYYLTR</sequence>
<keyword evidence="3" id="KW-1185">Reference proteome</keyword>
<name>A0A7X5YJB0_9CAUL</name>